<dbReference type="PATRIC" id="fig|467210.3.peg.260"/>
<dbReference type="EMBL" id="LSDA01000010">
    <property type="protein sequence ID" value="KXB60814.1"/>
    <property type="molecule type" value="Genomic_DNA"/>
</dbReference>
<dbReference type="STRING" id="467210.HMPREF1866_00264"/>
<reference evidence="2" key="1">
    <citation type="submission" date="2016-01" db="EMBL/GenBank/DDBJ databases">
        <authorList>
            <person name="Mitreva M."/>
            <person name="Pepin K.H."/>
            <person name="Mihindukulasuriya K.A."/>
            <person name="Fulton R."/>
            <person name="Fronick C."/>
            <person name="O'Laughlin M."/>
            <person name="Miner T."/>
            <person name="Herter B."/>
            <person name="Rosa B.A."/>
            <person name="Cordes M."/>
            <person name="Tomlinson C."/>
            <person name="Wollam A."/>
            <person name="Palsikar V.B."/>
            <person name="Mardis E.R."/>
            <person name="Wilson R.K."/>
        </authorList>
    </citation>
    <scope>NUCLEOTIDE SEQUENCE [LARGE SCALE GENOMIC DNA]</scope>
    <source>
        <strain evidence="2">DNF00896</strain>
    </source>
</reference>
<sequence length="202" mass="22544">MSAILGPIHHWLFRKIKIQNDLTNAIIDVAKDKELNVAPLADIDEKFGSLPEGDLGNIIDPTNIHGWLQDKIAIVERRLAYVTKTLTDNDPDAIGIICECARIFGVENAVDPNATPADGFEYYENTFVSGMPCDGVNMVVNEDSDEITWQETVDIHKQYWDEVGVDVALFYEIRNAMIEGVFAGSDLSYYNLGNGSYKLVKE</sequence>
<keyword evidence="2" id="KW-1185">Reference proteome</keyword>
<dbReference type="Proteomes" id="UP000070394">
    <property type="component" value="Unassembled WGS sequence"/>
</dbReference>
<organism evidence="1 2">
    <name type="scientific">Lachnoanaerobaculum saburreum</name>
    <dbReference type="NCBI Taxonomy" id="467210"/>
    <lineage>
        <taxon>Bacteria</taxon>
        <taxon>Bacillati</taxon>
        <taxon>Bacillota</taxon>
        <taxon>Clostridia</taxon>
        <taxon>Lachnospirales</taxon>
        <taxon>Lachnospiraceae</taxon>
        <taxon>Lachnoanaerobaculum</taxon>
    </lineage>
</organism>
<evidence type="ECO:0000313" key="2">
    <source>
        <dbReference type="Proteomes" id="UP000070394"/>
    </source>
</evidence>
<accession>A0A133ZZF5</accession>
<dbReference type="AlphaFoldDB" id="A0A133ZZF5"/>
<comment type="caution">
    <text evidence="1">The sequence shown here is derived from an EMBL/GenBank/DDBJ whole genome shotgun (WGS) entry which is preliminary data.</text>
</comment>
<proteinExistence type="predicted"/>
<dbReference type="RefSeq" id="WP_060930260.1">
    <property type="nucleotide sequence ID" value="NZ_KQ959775.1"/>
</dbReference>
<gene>
    <name evidence="1" type="ORF">HMPREF1866_00264</name>
</gene>
<dbReference type="OrthoDB" id="9777242at2"/>
<name>A0A133ZZF5_9FIRM</name>
<protein>
    <submittedName>
        <fullName evidence="1">Uncharacterized protein</fullName>
    </submittedName>
</protein>
<evidence type="ECO:0000313" key="1">
    <source>
        <dbReference type="EMBL" id="KXB60814.1"/>
    </source>
</evidence>